<organism evidence="1 2">
    <name type="scientific">Trypanosoma conorhini</name>
    <dbReference type="NCBI Taxonomy" id="83891"/>
    <lineage>
        <taxon>Eukaryota</taxon>
        <taxon>Discoba</taxon>
        <taxon>Euglenozoa</taxon>
        <taxon>Kinetoplastea</taxon>
        <taxon>Metakinetoplastina</taxon>
        <taxon>Trypanosomatida</taxon>
        <taxon>Trypanosomatidae</taxon>
        <taxon>Trypanosoma</taxon>
    </lineage>
</organism>
<accession>A0A422Q9H6</accession>
<reference evidence="1 2" key="1">
    <citation type="journal article" date="2018" name="BMC Genomics">
        <title>Genomic comparison of Trypanosoma conorhini and Trypanosoma rangeli to Trypanosoma cruzi strains of high and low virulence.</title>
        <authorList>
            <person name="Bradwell K.R."/>
            <person name="Koparde V.N."/>
            <person name="Matveyev A.V."/>
            <person name="Serrano M.G."/>
            <person name="Alves J.M."/>
            <person name="Parikh H."/>
            <person name="Huang B."/>
            <person name="Lee V."/>
            <person name="Espinosa-Alvarez O."/>
            <person name="Ortiz P.A."/>
            <person name="Costa-Martins A.G."/>
            <person name="Teixeira M.M."/>
            <person name="Buck G.A."/>
        </authorList>
    </citation>
    <scope>NUCLEOTIDE SEQUENCE [LARGE SCALE GENOMIC DNA]</scope>
    <source>
        <strain evidence="1 2">025E</strain>
    </source>
</reference>
<proteinExistence type="predicted"/>
<dbReference type="EMBL" id="MKKU01000036">
    <property type="protein sequence ID" value="RNF26589.1"/>
    <property type="molecule type" value="Genomic_DNA"/>
</dbReference>
<keyword evidence="2" id="KW-1185">Reference proteome</keyword>
<sequence>MPRAAPRAGERDALSLRAGKTPVSIRIVPTLLQMKPLLPQYALQHELELRRQHRAERDGRITVDRRFAIPLRFRDVRLERRLPAKVGGRKFLGVRFLPVTWNLQNACQLRFVDLTFANSCFSFV</sequence>
<protein>
    <submittedName>
        <fullName evidence="1">Uncharacterized protein</fullName>
    </submittedName>
</protein>
<evidence type="ECO:0000313" key="1">
    <source>
        <dbReference type="EMBL" id="RNF26589.1"/>
    </source>
</evidence>
<evidence type="ECO:0000313" key="2">
    <source>
        <dbReference type="Proteomes" id="UP000284403"/>
    </source>
</evidence>
<dbReference type="Proteomes" id="UP000284403">
    <property type="component" value="Unassembled WGS sequence"/>
</dbReference>
<comment type="caution">
    <text evidence="1">The sequence shown here is derived from an EMBL/GenBank/DDBJ whole genome shotgun (WGS) entry which is preliminary data.</text>
</comment>
<dbReference type="AlphaFoldDB" id="A0A422Q9H6"/>
<dbReference type="GeneID" id="40314970"/>
<gene>
    <name evidence="1" type="ORF">Tco025E_01359</name>
</gene>
<dbReference type="OrthoDB" id="10419051at2759"/>
<dbReference type="RefSeq" id="XP_029231795.1">
    <property type="nucleotide sequence ID" value="XM_029368297.1"/>
</dbReference>
<name>A0A422Q9H6_9TRYP</name>